<feature type="compositionally biased region" description="Polar residues" evidence="1">
    <location>
        <begin position="408"/>
        <end position="419"/>
    </location>
</feature>
<protein>
    <submittedName>
        <fullName evidence="2">Pal1-domain-containing protein</fullName>
    </submittedName>
</protein>
<feature type="compositionally biased region" description="Basic and acidic residues" evidence="1">
    <location>
        <begin position="356"/>
        <end position="366"/>
    </location>
</feature>
<name>A0AB38MDB7_AURPU</name>
<dbReference type="GO" id="GO:0005737">
    <property type="term" value="C:cytoplasm"/>
    <property type="evidence" value="ECO:0007669"/>
    <property type="project" value="TreeGrafter"/>
</dbReference>
<evidence type="ECO:0000313" key="2">
    <source>
        <dbReference type="EMBL" id="THY79404.1"/>
    </source>
</evidence>
<accession>A0AB38MDB7</accession>
<sequence length="516" mass="56214">MSLAPAAMPGKRPLLLRFNPVSISKYPAPVGCLPSSSLVILSRKSLLMSHLTQPGQRAPSPGANANFASNNPFRRAASPLPSPDHRMSNNPFLDPPASSQQRQGGPNPFTEDIFLILGSAAPAPRSNGPPRSGTVSTSHRPARSQEEESRRRGPAPPRGPPRPSKDINGLDIFASPPKTESRRPRRNSESSILDSKDEDRRRRERRKEREERREKEGKSKDGKSRTTRKPQGLDLIDKLDVTGIYGQGLFHHDGPFDACNPHRNRKKDVRAPMQAFPADSANNALGGSGPLNKNIDLDRFHGRGEDAFNDYSQSRAQQLPAKHVQSFNPADRVEQIHTSESYGLGTSTFLEGAPASRKDLQRRESETEPAAFPGGGLTRKKSLAVRLRGLSQNRNNVATPDGNYGPISPNSPGQVQSAGGRTRIAATTKESNPFFSDYNDAYEKKGASIRYAEETKGGRARAPSSPHRNGLTRSITADSVSPAVNDMPEKSSGGGFLNRMKSLKGGRRARPERRGS</sequence>
<feature type="region of interest" description="Disordered" evidence="1">
    <location>
        <begin position="344"/>
        <end position="422"/>
    </location>
</feature>
<dbReference type="Proteomes" id="UP000305064">
    <property type="component" value="Unassembled WGS sequence"/>
</dbReference>
<dbReference type="Pfam" id="PF08316">
    <property type="entry name" value="Pal1"/>
    <property type="match status" value="1"/>
</dbReference>
<proteinExistence type="predicted"/>
<dbReference type="PANTHER" id="PTHR28307">
    <property type="entry name" value="PROTEIN PAL1"/>
    <property type="match status" value="1"/>
</dbReference>
<feature type="region of interest" description="Disordered" evidence="1">
    <location>
        <begin position="51"/>
        <end position="235"/>
    </location>
</feature>
<reference evidence="2 3" key="1">
    <citation type="submission" date="2018-10" db="EMBL/GenBank/DDBJ databases">
        <title>Fifty Aureobasidium pullulans genomes reveal a recombining polyextremotolerant generalist.</title>
        <authorList>
            <person name="Gostincar C."/>
            <person name="Turk M."/>
            <person name="Zajc J."/>
            <person name="Gunde-Cimerman N."/>
        </authorList>
    </citation>
    <scope>NUCLEOTIDE SEQUENCE [LARGE SCALE GENOMIC DNA]</scope>
    <source>
        <strain evidence="2 3">EXF-4256</strain>
    </source>
</reference>
<dbReference type="AlphaFoldDB" id="A0AB38MDB7"/>
<dbReference type="InterPro" id="IPR013226">
    <property type="entry name" value="Pal1"/>
</dbReference>
<feature type="compositionally biased region" description="Basic and acidic residues" evidence="1">
    <location>
        <begin position="179"/>
        <end position="224"/>
    </location>
</feature>
<dbReference type="EMBL" id="QZBJ01000002">
    <property type="protein sequence ID" value="THY79404.1"/>
    <property type="molecule type" value="Genomic_DNA"/>
</dbReference>
<feature type="region of interest" description="Disordered" evidence="1">
    <location>
        <begin position="452"/>
        <end position="516"/>
    </location>
</feature>
<dbReference type="PANTHER" id="PTHR28307:SF2">
    <property type="entry name" value="PROTEIN PAL1"/>
    <property type="match status" value="1"/>
</dbReference>
<evidence type="ECO:0000256" key="1">
    <source>
        <dbReference type="SAM" id="MobiDB-lite"/>
    </source>
</evidence>
<feature type="compositionally biased region" description="Basic residues" evidence="1">
    <location>
        <begin position="501"/>
        <end position="516"/>
    </location>
</feature>
<organism evidence="2 3">
    <name type="scientific">Aureobasidium pullulans</name>
    <name type="common">Black yeast</name>
    <name type="synonym">Pullularia pullulans</name>
    <dbReference type="NCBI Taxonomy" id="5580"/>
    <lineage>
        <taxon>Eukaryota</taxon>
        <taxon>Fungi</taxon>
        <taxon>Dikarya</taxon>
        <taxon>Ascomycota</taxon>
        <taxon>Pezizomycotina</taxon>
        <taxon>Dothideomycetes</taxon>
        <taxon>Dothideomycetidae</taxon>
        <taxon>Dothideales</taxon>
        <taxon>Saccotheciaceae</taxon>
        <taxon>Aureobasidium</taxon>
    </lineage>
</organism>
<evidence type="ECO:0000313" key="3">
    <source>
        <dbReference type="Proteomes" id="UP000305064"/>
    </source>
</evidence>
<comment type="caution">
    <text evidence="2">The sequence shown here is derived from an EMBL/GenBank/DDBJ whole genome shotgun (WGS) entry which is preliminary data.</text>
</comment>
<gene>
    <name evidence="2" type="ORF">D6C94_00371</name>
</gene>